<reference evidence="1 2" key="1">
    <citation type="journal article" date="2015" name="Nature">
        <title>rRNA introns, odd ribosomes, and small enigmatic genomes across a large radiation of phyla.</title>
        <authorList>
            <person name="Brown C.T."/>
            <person name="Hug L.A."/>
            <person name="Thomas B.C."/>
            <person name="Sharon I."/>
            <person name="Castelle C.J."/>
            <person name="Singh A."/>
            <person name="Wilkins M.J."/>
            <person name="Williams K.H."/>
            <person name="Banfield J.F."/>
        </authorList>
    </citation>
    <scope>NUCLEOTIDE SEQUENCE [LARGE SCALE GENOMIC DNA]</scope>
</reference>
<protein>
    <submittedName>
        <fullName evidence="1">Uncharacterized protein</fullName>
    </submittedName>
</protein>
<gene>
    <name evidence="1" type="ORF">UT23_C0041G0008</name>
</gene>
<dbReference type="Proteomes" id="UP000034325">
    <property type="component" value="Unassembled WGS sequence"/>
</dbReference>
<proteinExistence type="predicted"/>
<dbReference type="AlphaFoldDB" id="A0A0G0LW09"/>
<dbReference type="EMBL" id="LBWA01000041">
    <property type="protein sequence ID" value="KKQ96113.1"/>
    <property type="molecule type" value="Genomic_DNA"/>
</dbReference>
<organism evidence="1 2">
    <name type="scientific">Candidatus Woesebacteria bacterium GW2011_GWA1_39_12</name>
    <dbReference type="NCBI Taxonomy" id="1618549"/>
    <lineage>
        <taxon>Bacteria</taxon>
        <taxon>Candidatus Woeseibacteriota</taxon>
    </lineage>
</organism>
<comment type="caution">
    <text evidence="1">The sequence shown here is derived from an EMBL/GenBank/DDBJ whole genome shotgun (WGS) entry which is preliminary data.</text>
</comment>
<accession>A0A0G0LW09</accession>
<evidence type="ECO:0000313" key="2">
    <source>
        <dbReference type="Proteomes" id="UP000034325"/>
    </source>
</evidence>
<name>A0A0G0LW09_9BACT</name>
<evidence type="ECO:0000313" key="1">
    <source>
        <dbReference type="EMBL" id="KKQ96113.1"/>
    </source>
</evidence>
<sequence length="94" mass="11242">MSKLYYDHLIVLDEVEAVIKRAAKTQEEKEELWKVVDETLHHRVMGKVLDKLPREHHEEFLDKFHASPHDVEELIRQEIGNLAYELLQDLKKKK</sequence>